<dbReference type="AlphaFoldDB" id="A0A261RA41"/>
<comment type="similarity">
    <text evidence="1">Belongs to the GST superfamily. NadH family.</text>
</comment>
<evidence type="ECO:0000256" key="2">
    <source>
        <dbReference type="PIRSR" id="PIRSR006386-1"/>
    </source>
</evidence>
<dbReference type="InterPro" id="IPR051924">
    <property type="entry name" value="GST_Kappa/NadH"/>
</dbReference>
<comment type="caution">
    <text evidence="4">The sequence shown here is derived from an EMBL/GenBank/DDBJ whole genome shotgun (WGS) entry which is preliminary data.</text>
</comment>
<dbReference type="EC" id="5.99.1.4" evidence="1"/>
<keyword evidence="1 4" id="KW-0413">Isomerase</keyword>
<dbReference type="Pfam" id="PF01323">
    <property type="entry name" value="DSBA"/>
    <property type="match status" value="1"/>
</dbReference>
<feature type="active site" description="Nucleophile" evidence="2">
    <location>
        <position position="25"/>
    </location>
</feature>
<dbReference type="InterPro" id="IPR036249">
    <property type="entry name" value="Thioredoxin-like_sf"/>
</dbReference>
<dbReference type="GO" id="GO:0004364">
    <property type="term" value="F:glutathione transferase activity"/>
    <property type="evidence" value="ECO:0007669"/>
    <property type="project" value="TreeGrafter"/>
</dbReference>
<dbReference type="PIRSF" id="PIRSF006386">
    <property type="entry name" value="HCCAis_GSTk"/>
    <property type="match status" value="1"/>
</dbReference>
<dbReference type="GO" id="GO:0018845">
    <property type="term" value="F:2-hydroxychromene-2-carboxylate isomerase activity"/>
    <property type="evidence" value="ECO:0007669"/>
    <property type="project" value="UniProtKB-UniRule"/>
</dbReference>
<organism evidence="4 5">
    <name type="scientific">Bordetella genomosp. 9</name>
    <dbReference type="NCBI Taxonomy" id="1416803"/>
    <lineage>
        <taxon>Bacteria</taxon>
        <taxon>Pseudomonadati</taxon>
        <taxon>Pseudomonadota</taxon>
        <taxon>Betaproteobacteria</taxon>
        <taxon>Burkholderiales</taxon>
        <taxon>Alcaligenaceae</taxon>
        <taxon>Bordetella</taxon>
    </lineage>
</organism>
<proteinExistence type="inferred from homology"/>
<dbReference type="PANTHER" id="PTHR42943">
    <property type="entry name" value="GLUTATHIONE S-TRANSFERASE KAPPA"/>
    <property type="match status" value="1"/>
</dbReference>
<comment type="catalytic activity">
    <reaction evidence="1">
        <text>2-hydroxychromene-2-carboxylate = (3E)-4-(2-hydroxyphenyl)-2-oxobut-3-enoate</text>
        <dbReference type="Rhea" id="RHEA:27401"/>
        <dbReference type="ChEBI" id="CHEBI:59350"/>
        <dbReference type="ChEBI" id="CHEBI:59353"/>
        <dbReference type="EC" id="5.99.1.4"/>
    </reaction>
</comment>
<dbReference type="Proteomes" id="UP000216857">
    <property type="component" value="Unassembled WGS sequence"/>
</dbReference>
<dbReference type="InterPro" id="IPR044087">
    <property type="entry name" value="NahD-like"/>
</dbReference>
<gene>
    <name evidence="4" type="ORF">CAL26_25685</name>
</gene>
<dbReference type="InterPro" id="IPR014440">
    <property type="entry name" value="HCCAis_GSTk"/>
</dbReference>
<dbReference type="GO" id="GO:0006749">
    <property type="term" value="P:glutathione metabolic process"/>
    <property type="evidence" value="ECO:0007669"/>
    <property type="project" value="TreeGrafter"/>
</dbReference>
<evidence type="ECO:0000256" key="1">
    <source>
        <dbReference type="PIRNR" id="PIRNR006386"/>
    </source>
</evidence>
<dbReference type="GO" id="GO:0004602">
    <property type="term" value="F:glutathione peroxidase activity"/>
    <property type="evidence" value="ECO:0007669"/>
    <property type="project" value="TreeGrafter"/>
</dbReference>
<evidence type="ECO:0000259" key="3">
    <source>
        <dbReference type="Pfam" id="PF01323"/>
    </source>
</evidence>
<accession>A0A261RA41</accession>
<dbReference type="STRING" id="1416803.CAL13_19820"/>
<protein>
    <recommendedName>
        <fullName evidence="1">2-hydroxychromene-2-carboxylate isomerase</fullName>
        <ecNumber evidence="1">5.99.1.4</ecNumber>
    </recommendedName>
</protein>
<reference evidence="4" key="1">
    <citation type="submission" date="2017-05" db="EMBL/GenBank/DDBJ databases">
        <title>Complete and WGS of Bordetella genogroups.</title>
        <authorList>
            <person name="Spilker T."/>
            <person name="Lipuma J."/>
        </authorList>
    </citation>
    <scope>NUCLEOTIDE SEQUENCE</scope>
    <source>
        <strain evidence="4">AU21707</strain>
    </source>
</reference>
<dbReference type="PANTHER" id="PTHR42943:SF2">
    <property type="entry name" value="GLUTATHIONE S-TRANSFERASE KAPPA 1"/>
    <property type="match status" value="1"/>
</dbReference>
<dbReference type="OrthoDB" id="8560325at2"/>
<dbReference type="GO" id="GO:1901170">
    <property type="term" value="P:naphthalene catabolic process"/>
    <property type="evidence" value="ECO:0007669"/>
    <property type="project" value="InterPro"/>
</dbReference>
<evidence type="ECO:0000313" key="4">
    <source>
        <dbReference type="EMBL" id="OZI21552.1"/>
    </source>
</evidence>
<evidence type="ECO:0000313" key="5">
    <source>
        <dbReference type="Proteomes" id="UP000216857"/>
    </source>
</evidence>
<dbReference type="EMBL" id="NEVJ01000003">
    <property type="protein sequence ID" value="OZI21552.1"/>
    <property type="molecule type" value="Genomic_DNA"/>
</dbReference>
<dbReference type="InterPro" id="IPR001853">
    <property type="entry name" value="DSBA-like_thioredoxin_dom"/>
</dbReference>
<name>A0A261RA41_9BORD</name>
<dbReference type="CDD" id="cd03022">
    <property type="entry name" value="DsbA_HCCA_Iso"/>
    <property type="match status" value="1"/>
</dbReference>
<dbReference type="SUPFAM" id="SSF52833">
    <property type="entry name" value="Thioredoxin-like"/>
    <property type="match status" value="1"/>
</dbReference>
<dbReference type="Gene3D" id="3.40.30.10">
    <property type="entry name" value="Glutaredoxin"/>
    <property type="match status" value="1"/>
</dbReference>
<keyword evidence="5" id="KW-1185">Reference proteome</keyword>
<sequence length="213" mass="23692">METPPAASGAAAAQGQLQFWFDFASPYSFLAIERIEPIAAAQGVTVNYQPFLLGPIFKARGWDDSPFRLFPDKGEYMMREVQRLAARYGVTYRRPTEFPRVGVLPSRVAYIGLQADWGKAFCLSMFRANFVDDLDIQKRDVVGDRLGALGVDAEAVLARAGSDEIRQAFRAQVDRAQALGIFGAPMMFAGREMFWGNDRVEDAVRWAREGGPV</sequence>
<feature type="domain" description="DSBA-like thioredoxin" evidence="3">
    <location>
        <begin position="17"/>
        <end position="202"/>
    </location>
</feature>